<dbReference type="InterPro" id="IPR036388">
    <property type="entry name" value="WH-like_DNA-bd_sf"/>
</dbReference>
<keyword evidence="2" id="KW-0805">Transcription regulation</keyword>
<dbReference type="GO" id="GO:0003677">
    <property type="term" value="F:DNA binding"/>
    <property type="evidence" value="ECO:0007669"/>
    <property type="project" value="UniProtKB-KW"/>
</dbReference>
<dbReference type="PANTHER" id="PTHR43133:SF8">
    <property type="entry name" value="RNA POLYMERASE SIGMA FACTOR HI_1459-RELATED"/>
    <property type="match status" value="1"/>
</dbReference>
<keyword evidence="8" id="KW-1185">Reference proteome</keyword>
<dbReference type="Gene3D" id="1.10.1740.10">
    <property type="match status" value="1"/>
</dbReference>
<evidence type="ECO:0000259" key="6">
    <source>
        <dbReference type="Pfam" id="PF04542"/>
    </source>
</evidence>
<dbReference type="PANTHER" id="PTHR43133">
    <property type="entry name" value="RNA POLYMERASE ECF-TYPE SIGMA FACTO"/>
    <property type="match status" value="1"/>
</dbReference>
<evidence type="ECO:0000256" key="1">
    <source>
        <dbReference type="ARBA" id="ARBA00010641"/>
    </source>
</evidence>
<dbReference type="NCBIfam" id="TIGR02937">
    <property type="entry name" value="sigma70-ECF"/>
    <property type="match status" value="1"/>
</dbReference>
<dbReference type="InterPro" id="IPR013324">
    <property type="entry name" value="RNA_pol_sigma_r3/r4-like"/>
</dbReference>
<dbReference type="Gene3D" id="1.10.10.10">
    <property type="entry name" value="Winged helix-like DNA-binding domain superfamily/Winged helix DNA-binding domain"/>
    <property type="match status" value="1"/>
</dbReference>
<reference evidence="7 8" key="1">
    <citation type="journal article" date="2007" name="Int. J. Syst. Evol. Microbiol.">
        <title>Paenibacillus ginsengarvi sp. nov., isolated from soil from ginseng cultivation.</title>
        <authorList>
            <person name="Yoon M.H."/>
            <person name="Ten L.N."/>
            <person name="Im W.T."/>
        </authorList>
    </citation>
    <scope>NUCLEOTIDE SEQUENCE [LARGE SCALE GENOMIC DNA]</scope>
    <source>
        <strain evidence="7 8">KCTC 13059</strain>
    </source>
</reference>
<dbReference type="GO" id="GO:0016987">
    <property type="term" value="F:sigma factor activity"/>
    <property type="evidence" value="ECO:0007669"/>
    <property type="project" value="UniProtKB-KW"/>
</dbReference>
<proteinExistence type="inferred from homology"/>
<dbReference type="Pfam" id="PF04542">
    <property type="entry name" value="Sigma70_r2"/>
    <property type="match status" value="1"/>
</dbReference>
<dbReference type="OrthoDB" id="2381154at2"/>
<accession>A0A3B0CKI5</accession>
<gene>
    <name evidence="7" type="ORF">D7M11_09930</name>
</gene>
<dbReference type="SUPFAM" id="SSF88659">
    <property type="entry name" value="Sigma3 and sigma4 domains of RNA polymerase sigma factors"/>
    <property type="match status" value="1"/>
</dbReference>
<evidence type="ECO:0000313" key="7">
    <source>
        <dbReference type="EMBL" id="RKN84847.1"/>
    </source>
</evidence>
<evidence type="ECO:0000256" key="3">
    <source>
        <dbReference type="ARBA" id="ARBA00023082"/>
    </source>
</evidence>
<dbReference type="InterPro" id="IPR039425">
    <property type="entry name" value="RNA_pol_sigma-70-like"/>
</dbReference>
<dbReference type="AlphaFoldDB" id="A0A3B0CKI5"/>
<keyword evidence="4" id="KW-0238">DNA-binding</keyword>
<dbReference type="InterPro" id="IPR014284">
    <property type="entry name" value="RNA_pol_sigma-70_dom"/>
</dbReference>
<dbReference type="EMBL" id="RBAH01000006">
    <property type="protein sequence ID" value="RKN84847.1"/>
    <property type="molecule type" value="Genomic_DNA"/>
</dbReference>
<evidence type="ECO:0000313" key="8">
    <source>
        <dbReference type="Proteomes" id="UP000282311"/>
    </source>
</evidence>
<comment type="similarity">
    <text evidence="1">Belongs to the sigma-70 factor family. ECF subfamily.</text>
</comment>
<keyword evidence="3" id="KW-0731">Sigma factor</keyword>
<evidence type="ECO:0000256" key="2">
    <source>
        <dbReference type="ARBA" id="ARBA00023015"/>
    </source>
</evidence>
<dbReference type="GO" id="GO:0006352">
    <property type="term" value="P:DNA-templated transcription initiation"/>
    <property type="evidence" value="ECO:0007669"/>
    <property type="project" value="InterPro"/>
</dbReference>
<comment type="caution">
    <text evidence="7">The sequence shown here is derived from an EMBL/GenBank/DDBJ whole genome shotgun (WGS) entry which is preliminary data.</text>
</comment>
<dbReference type="SUPFAM" id="SSF88946">
    <property type="entry name" value="Sigma2 domain of RNA polymerase sigma factors"/>
    <property type="match status" value="1"/>
</dbReference>
<sequence>MESEHAATLQQHMGKLYFYALKKTGRKEDAEDLAQEIAAQALLSLAHGCVPHQFSHWLWGVARHCYAEWVKRQRRAAEWGRTDGRAAESILDPSLSAEDRLVLGESIAMLKRELSLLAVDYRHITVAYYIHGDKIPAIAQKLNMPEGTIKRKLYESRRQLKEGMNMARELGQRSFAAEQVSFVRSGSDGKNGSPWAYIQRRIPKNILLSAYRNPMSLEELCLDLGIAMPYMEEEVKLLFDQTLLKEVGGGKYETDFIIVNQETQSRIFHRLEDLSRAFCPLLLSMLDSTLESVRAIGFTGCGKRSEELYWTLLPYAVDRLSLLTAAAKRVPQERTERPGNGRWDITGYEFCALPYPTFVGLNGNGGDAAAMWAYKINMNGLSERAGELYSAEVAVLANALRSNDLLGLQSHSEKPIVRKLTERGFLLEEDGALHPSFLVFTTVQEQELIERLEEAPLFPELLRMMELYYDFIYEEIGRLAPARLGEQLKFAASQYISDFRMMSLRHALECSRIEIPEQIGRSTIGMYLRLGDPAGSAG</sequence>
<keyword evidence="5" id="KW-0804">Transcription</keyword>
<protein>
    <submittedName>
        <fullName evidence="7">Sigma-70 family RNA polymerase sigma factor</fullName>
    </submittedName>
</protein>
<feature type="domain" description="RNA polymerase sigma-70 region 2" evidence="6">
    <location>
        <begin position="10"/>
        <end position="75"/>
    </location>
</feature>
<dbReference type="Proteomes" id="UP000282311">
    <property type="component" value="Unassembled WGS sequence"/>
</dbReference>
<dbReference type="InterPro" id="IPR013325">
    <property type="entry name" value="RNA_pol_sigma_r2"/>
</dbReference>
<name>A0A3B0CKI5_9BACL</name>
<evidence type="ECO:0000256" key="4">
    <source>
        <dbReference type="ARBA" id="ARBA00023125"/>
    </source>
</evidence>
<dbReference type="InterPro" id="IPR007627">
    <property type="entry name" value="RNA_pol_sigma70_r2"/>
</dbReference>
<evidence type="ECO:0000256" key="5">
    <source>
        <dbReference type="ARBA" id="ARBA00023163"/>
    </source>
</evidence>
<dbReference type="RefSeq" id="WP_120747053.1">
    <property type="nucleotide sequence ID" value="NZ_RBAH01000006.1"/>
</dbReference>
<organism evidence="7 8">
    <name type="scientific">Paenibacillus ginsengarvi</name>
    <dbReference type="NCBI Taxonomy" id="400777"/>
    <lineage>
        <taxon>Bacteria</taxon>
        <taxon>Bacillati</taxon>
        <taxon>Bacillota</taxon>
        <taxon>Bacilli</taxon>
        <taxon>Bacillales</taxon>
        <taxon>Paenibacillaceae</taxon>
        <taxon>Paenibacillus</taxon>
    </lineage>
</organism>